<feature type="chain" id="PRO_5004199203" evidence="1">
    <location>
        <begin position="17"/>
        <end position="195"/>
    </location>
</feature>
<dbReference type="STRING" id="6239.F40F8.4.1"/>
<dbReference type="HOGENOM" id="CLU_1397446_0_0_1"/>
<dbReference type="InParanoid" id="Q20226"/>
<dbReference type="FunCoup" id="Q20226">
    <property type="interactions" value="1522"/>
</dbReference>
<feature type="signal peptide" evidence="1">
    <location>
        <begin position="1"/>
        <end position="16"/>
    </location>
</feature>
<dbReference type="PaxDb" id="6239-F40F8.4"/>
<dbReference type="AGR" id="WB:WBGene00009577"/>
<name>Q20226_CAEEL</name>
<dbReference type="CTD" id="174704"/>
<keyword evidence="5" id="KW-1267">Proteomics identification</keyword>
<evidence type="ECO:0000313" key="2">
    <source>
        <dbReference type="EMBL" id="CAA93260.1"/>
    </source>
</evidence>
<dbReference type="Bgee" id="WBGene00009577">
    <property type="expression patterns" value="Expressed in larva and 2 other cell types or tissues"/>
</dbReference>
<sequence length="195" mass="22286">MKYLVIFPLLAAFSVALPTASKSNEQLELLVDQIYPDISTYLSKTQIRTLFRALSEVVRKSRTLEQIGKEMIEPTLSTMTADQKSESWESIQKAEKAFGGFQQLKVIFFHALDAVQDFMGDAMDKDRAEVTANAKGKTEDEQLALIYEVFRQYFNIEFGQKIMDTVKYSMTEEDWAIATEDAAQYLAVENFNLVY</sequence>
<evidence type="ECO:0007829" key="5">
    <source>
        <dbReference type="PeptideAtlas" id="Q20226"/>
    </source>
</evidence>
<accession>Q20226</accession>
<evidence type="ECO:0000313" key="4">
    <source>
        <dbReference type="WormBase" id="F40F8.4"/>
    </source>
</evidence>
<reference evidence="2 3" key="1">
    <citation type="journal article" date="1998" name="Science">
        <title>Genome sequence of the nematode C. elegans: a platform for investigating biology.</title>
        <authorList>
            <consortium name="The C. elegans sequencing consortium"/>
            <person name="Sulson J.E."/>
            <person name="Waterston R."/>
        </authorList>
    </citation>
    <scope>NUCLEOTIDE SEQUENCE [LARGE SCALE GENOMIC DNA]</scope>
    <source>
        <strain evidence="2 3">Bristol N2</strain>
    </source>
</reference>
<dbReference type="WormBase" id="F40F8.4">
    <property type="protein sequence ID" value="CE05844"/>
    <property type="gene ID" value="WBGene00009577"/>
</dbReference>
<dbReference type="OrthoDB" id="5794263at2759"/>
<dbReference type="AlphaFoldDB" id="Q20226"/>
<dbReference type="RefSeq" id="NP_496389.1">
    <property type="nucleotide sequence ID" value="NM_063988.4"/>
</dbReference>
<keyword evidence="3" id="KW-1185">Reference proteome</keyword>
<dbReference type="PIR" id="T22032">
    <property type="entry name" value="T22032"/>
</dbReference>
<gene>
    <name evidence="2" type="ORF">CELE_F40F8.4</name>
    <name evidence="2 4" type="ORF">F40F8.4</name>
</gene>
<keyword evidence="1" id="KW-0732">Signal</keyword>
<dbReference type="GeneID" id="174704"/>
<dbReference type="OMA" id="VKYSMTE"/>
<evidence type="ECO:0000313" key="3">
    <source>
        <dbReference type="Proteomes" id="UP000001940"/>
    </source>
</evidence>
<dbReference type="Proteomes" id="UP000001940">
    <property type="component" value="Chromosome II"/>
</dbReference>
<proteinExistence type="evidence at protein level"/>
<organism evidence="2 3">
    <name type="scientific">Caenorhabditis elegans</name>
    <dbReference type="NCBI Taxonomy" id="6239"/>
    <lineage>
        <taxon>Eukaryota</taxon>
        <taxon>Metazoa</taxon>
        <taxon>Ecdysozoa</taxon>
        <taxon>Nematoda</taxon>
        <taxon>Chromadorea</taxon>
        <taxon>Rhabditida</taxon>
        <taxon>Rhabditina</taxon>
        <taxon>Rhabditomorpha</taxon>
        <taxon>Rhabditoidea</taxon>
        <taxon>Rhabditidae</taxon>
        <taxon>Peloderinae</taxon>
        <taxon>Caenorhabditis</taxon>
    </lineage>
</organism>
<evidence type="ECO:0000256" key="1">
    <source>
        <dbReference type="SAM" id="SignalP"/>
    </source>
</evidence>
<dbReference type="EMBL" id="BX284602">
    <property type="protein sequence ID" value="CAA93260.1"/>
    <property type="molecule type" value="Genomic_DNA"/>
</dbReference>
<dbReference type="KEGG" id="cel:CELE_F40F8.4"/>
<protein>
    <submittedName>
        <fullName evidence="2">Fatty-acid and retinol-binding protein 1</fullName>
    </submittedName>
</protein>
<dbReference type="eggNOG" id="ENOG502TG1Z">
    <property type="taxonomic scope" value="Eukaryota"/>
</dbReference>
<dbReference type="PeptideAtlas" id="Q20226"/>
<dbReference type="UCSC" id="F40F8.4">
    <property type="organism name" value="c. elegans"/>
</dbReference>